<dbReference type="AlphaFoldDB" id="A0A3N1GB30"/>
<proteinExistence type="predicted"/>
<keyword evidence="1" id="KW-1133">Transmembrane helix</keyword>
<keyword evidence="1" id="KW-0472">Membrane</keyword>
<sequence length="140" mass="14942">MGNLYWKIALNRFAGRFVLMAVDDVCPGNIPDLRRRGETSGARDERPSMSRVHYGTRAVARLSRRRVLTIAATVGVTASAAGVAGLSLAGEKAGKAGDNEPLVLSLRDAEKGTFDVFSGGDKVTITDAELAKKLLKAVKR</sequence>
<accession>A0A3N1GB30</accession>
<name>A0A3N1GB30_9ACTN</name>
<feature type="transmembrane region" description="Helical" evidence="1">
    <location>
        <begin position="67"/>
        <end position="89"/>
    </location>
</feature>
<protein>
    <submittedName>
        <fullName evidence="2">Uncharacterized protein</fullName>
    </submittedName>
</protein>
<dbReference type="Proteomes" id="UP000271683">
    <property type="component" value="Unassembled WGS sequence"/>
</dbReference>
<evidence type="ECO:0000256" key="1">
    <source>
        <dbReference type="SAM" id="Phobius"/>
    </source>
</evidence>
<gene>
    <name evidence="2" type="ORF">EDD30_0128</name>
</gene>
<evidence type="ECO:0000313" key="2">
    <source>
        <dbReference type="EMBL" id="ROP27456.1"/>
    </source>
</evidence>
<comment type="caution">
    <text evidence="2">The sequence shown here is derived from an EMBL/GenBank/DDBJ whole genome shotgun (WGS) entry which is preliminary data.</text>
</comment>
<evidence type="ECO:0000313" key="3">
    <source>
        <dbReference type="Proteomes" id="UP000271683"/>
    </source>
</evidence>
<organism evidence="2 3">
    <name type="scientific">Couchioplanes caeruleus</name>
    <dbReference type="NCBI Taxonomy" id="56438"/>
    <lineage>
        <taxon>Bacteria</taxon>
        <taxon>Bacillati</taxon>
        <taxon>Actinomycetota</taxon>
        <taxon>Actinomycetes</taxon>
        <taxon>Micromonosporales</taxon>
        <taxon>Micromonosporaceae</taxon>
        <taxon>Couchioplanes</taxon>
    </lineage>
</organism>
<dbReference type="EMBL" id="RJKL01000001">
    <property type="protein sequence ID" value="ROP27456.1"/>
    <property type="molecule type" value="Genomic_DNA"/>
</dbReference>
<reference evidence="2 3" key="1">
    <citation type="submission" date="2018-11" db="EMBL/GenBank/DDBJ databases">
        <title>Sequencing the genomes of 1000 actinobacteria strains.</title>
        <authorList>
            <person name="Klenk H.-P."/>
        </authorList>
    </citation>
    <scope>NUCLEOTIDE SEQUENCE [LARGE SCALE GENOMIC DNA]</scope>
    <source>
        <strain evidence="2 3">DSM 43634</strain>
    </source>
</reference>
<keyword evidence="1" id="KW-0812">Transmembrane</keyword>